<proteinExistence type="predicted"/>
<reference evidence="3" key="2">
    <citation type="submission" date="2022-06" db="EMBL/GenBank/DDBJ databases">
        <title>Thermospira aquatica gen. nov., sp. nov.</title>
        <authorList>
            <person name="Ben Ali Gam Z."/>
            <person name="Labat M."/>
        </authorList>
    </citation>
    <scope>NUCLEOTIDE SEQUENCE</scope>
    <source>
        <strain evidence="3">F1F22</strain>
    </source>
</reference>
<dbReference type="Proteomes" id="UP001056539">
    <property type="component" value="Chromosome"/>
</dbReference>
<protein>
    <submittedName>
        <fullName evidence="3">PEGA domain-containing protein</fullName>
    </submittedName>
</protein>
<dbReference type="Pfam" id="PF08308">
    <property type="entry name" value="PEGA"/>
    <property type="match status" value="1"/>
</dbReference>
<keyword evidence="4" id="KW-1185">Reference proteome</keyword>
<feature type="transmembrane region" description="Helical" evidence="1">
    <location>
        <begin position="182"/>
        <end position="204"/>
    </location>
</feature>
<evidence type="ECO:0000259" key="2">
    <source>
        <dbReference type="Pfam" id="PF08308"/>
    </source>
</evidence>
<dbReference type="AlphaFoldDB" id="A0AAX3BC31"/>
<dbReference type="Gene3D" id="1.25.40.10">
    <property type="entry name" value="Tetratricopeptide repeat domain"/>
    <property type="match status" value="1"/>
</dbReference>
<dbReference type="EMBL" id="CP073355">
    <property type="protein sequence ID" value="URA09701.1"/>
    <property type="molecule type" value="Genomic_DNA"/>
</dbReference>
<dbReference type="KEGG" id="taqu:KDW03_09455"/>
<dbReference type="RefSeq" id="WP_271434836.1">
    <property type="nucleotide sequence ID" value="NZ_CP073355.1"/>
</dbReference>
<keyword evidence="1" id="KW-0472">Membrane</keyword>
<evidence type="ECO:0000256" key="1">
    <source>
        <dbReference type="SAM" id="Phobius"/>
    </source>
</evidence>
<keyword evidence="1" id="KW-1133">Transmembrane helix</keyword>
<name>A0AAX3BC31_9SPIR</name>
<evidence type="ECO:0000313" key="3">
    <source>
        <dbReference type="EMBL" id="URA09701.1"/>
    </source>
</evidence>
<feature type="transmembrane region" description="Helical" evidence="1">
    <location>
        <begin position="135"/>
        <end position="161"/>
    </location>
</feature>
<keyword evidence="1" id="KW-0812">Transmembrane</keyword>
<accession>A0AAX3BC31</accession>
<gene>
    <name evidence="3" type="ORF">KDW03_09455</name>
</gene>
<reference evidence="3" key="1">
    <citation type="submission" date="2021-04" db="EMBL/GenBank/DDBJ databases">
        <authorList>
            <person name="Postec A."/>
        </authorList>
    </citation>
    <scope>NUCLEOTIDE SEQUENCE</scope>
    <source>
        <strain evidence="3">F1F22</strain>
    </source>
</reference>
<dbReference type="InterPro" id="IPR011990">
    <property type="entry name" value="TPR-like_helical_dom_sf"/>
</dbReference>
<dbReference type="InterPro" id="IPR013229">
    <property type="entry name" value="PEGA"/>
</dbReference>
<organism evidence="3 4">
    <name type="scientific">Thermospira aquatica</name>
    <dbReference type="NCBI Taxonomy" id="2828656"/>
    <lineage>
        <taxon>Bacteria</taxon>
        <taxon>Pseudomonadati</taxon>
        <taxon>Spirochaetota</taxon>
        <taxon>Spirochaetia</taxon>
        <taxon>Brevinematales</taxon>
        <taxon>Thermospiraceae</taxon>
        <taxon>Thermospira</taxon>
    </lineage>
</organism>
<dbReference type="SUPFAM" id="SSF48452">
    <property type="entry name" value="TPR-like"/>
    <property type="match status" value="1"/>
</dbReference>
<sequence length="387" mass="44623">MYRVIILFFLGWVSSWGWVFISSDPLQADVFINDQKVGKTPYIITNEPPRFSLTLAKPGYTSIKTSVKISSRITNMNYTLSSESFHIQLPGHDTILINGQKFRADEIKNLAQGIYQFTVQSNTLSITKINPNKPFFYFSIGVTTTGLVTGALGLLMGSFEYEKFKTAQTYDKAVKSMQASMFYDNLALWGLGLAAVGGVATFYLDAENALFKKKANQFIVPKSGYYGQDKLLYEEALDFLAREKNDEVIQKFETLLSLYPESPLIPAALYQWGRILKQKKAYSDAYQIFLKILSTYPVIDFYEFTLYELFTLEIARKQFQKAESYLSMIKSVQFFYSVEDGDWFELDLYRAWSKEDPTKQSLYEQKKKKFIDTSSYSSERRLFLQKE</sequence>
<evidence type="ECO:0000313" key="4">
    <source>
        <dbReference type="Proteomes" id="UP001056539"/>
    </source>
</evidence>
<feature type="domain" description="PEGA" evidence="2">
    <location>
        <begin position="16"/>
        <end position="81"/>
    </location>
</feature>